<dbReference type="AlphaFoldDB" id="A0A9W9RNM6"/>
<keyword evidence="2" id="KW-1185">Reference proteome</keyword>
<reference evidence="1" key="1">
    <citation type="submission" date="2022-12" db="EMBL/GenBank/DDBJ databases">
        <authorList>
            <person name="Petersen C."/>
        </authorList>
    </citation>
    <scope>NUCLEOTIDE SEQUENCE</scope>
    <source>
        <strain evidence="1">IBT 35675</strain>
    </source>
</reference>
<proteinExistence type="predicted"/>
<reference evidence="1" key="2">
    <citation type="journal article" date="2023" name="IMA Fungus">
        <title>Comparative genomic study of the Penicillium genus elucidates a diverse pangenome and 15 lateral gene transfer events.</title>
        <authorList>
            <person name="Petersen C."/>
            <person name="Sorensen T."/>
            <person name="Nielsen M.R."/>
            <person name="Sondergaard T.E."/>
            <person name="Sorensen J.L."/>
            <person name="Fitzpatrick D.A."/>
            <person name="Frisvad J.C."/>
            <person name="Nielsen K.L."/>
        </authorList>
    </citation>
    <scope>NUCLEOTIDE SEQUENCE</scope>
    <source>
        <strain evidence="1">IBT 35675</strain>
    </source>
</reference>
<gene>
    <name evidence="1" type="ORF">N7541_003378</name>
</gene>
<comment type="caution">
    <text evidence="1">The sequence shown here is derived from an EMBL/GenBank/DDBJ whole genome shotgun (WGS) entry which is preliminary data.</text>
</comment>
<organism evidence="1 2">
    <name type="scientific">Penicillium brevicompactum</name>
    <dbReference type="NCBI Taxonomy" id="5074"/>
    <lineage>
        <taxon>Eukaryota</taxon>
        <taxon>Fungi</taxon>
        <taxon>Dikarya</taxon>
        <taxon>Ascomycota</taxon>
        <taxon>Pezizomycotina</taxon>
        <taxon>Eurotiomycetes</taxon>
        <taxon>Eurotiomycetidae</taxon>
        <taxon>Eurotiales</taxon>
        <taxon>Aspergillaceae</taxon>
        <taxon>Penicillium</taxon>
    </lineage>
</organism>
<name>A0A9W9RNM6_PENBR</name>
<sequence length="99" mass="10730">MSSKLRVIFTDFIESIPDEKLLGFSDTAGKVHTTRDYYLQNLGLTTNLPKCNILRVMVSNTISVTSAAQARGSIVASAFVPVDNPLTPAEIKKALIASF</sequence>
<evidence type="ECO:0000313" key="1">
    <source>
        <dbReference type="EMBL" id="KAJ5362534.1"/>
    </source>
</evidence>
<dbReference type="EMBL" id="JAPZBR010000002">
    <property type="protein sequence ID" value="KAJ5362534.1"/>
    <property type="molecule type" value="Genomic_DNA"/>
</dbReference>
<protein>
    <submittedName>
        <fullName evidence="1">Uncharacterized protein</fullName>
    </submittedName>
</protein>
<dbReference type="Proteomes" id="UP001148299">
    <property type="component" value="Unassembled WGS sequence"/>
</dbReference>
<evidence type="ECO:0000313" key="2">
    <source>
        <dbReference type="Proteomes" id="UP001148299"/>
    </source>
</evidence>
<accession>A0A9W9RNM6</accession>